<dbReference type="Pfam" id="PF00903">
    <property type="entry name" value="Glyoxalase"/>
    <property type="match status" value="1"/>
</dbReference>
<dbReference type="PANTHER" id="PTHR35006:SF1">
    <property type="entry name" value="BLL2941 PROTEIN"/>
    <property type="match status" value="1"/>
</dbReference>
<dbReference type="RefSeq" id="WP_058734059.1">
    <property type="nucleotide sequence ID" value="NZ_LDTD01000099.1"/>
</dbReference>
<proteinExistence type="predicted"/>
<name>A0A147HUI7_9SPHN</name>
<dbReference type="Gene3D" id="3.10.180.10">
    <property type="entry name" value="2,3-Dihydroxybiphenyl 1,2-Dioxygenase, domain 1"/>
    <property type="match status" value="1"/>
</dbReference>
<dbReference type="PATRIC" id="fig|33051.3.peg.4084"/>
<evidence type="ECO:0000313" key="3">
    <source>
        <dbReference type="Proteomes" id="UP000072867"/>
    </source>
</evidence>
<protein>
    <submittedName>
        <fullName evidence="2">Glyoxalase</fullName>
    </submittedName>
</protein>
<dbReference type="AlphaFoldDB" id="A0A147HUI7"/>
<dbReference type="InterPro" id="IPR037523">
    <property type="entry name" value="VOC_core"/>
</dbReference>
<feature type="domain" description="VOC" evidence="1">
    <location>
        <begin position="1"/>
        <end position="124"/>
    </location>
</feature>
<sequence>MFSHVMLGGDDIAAAKRFYDATLGVLGAAEGVVDAAGRLVYSHNGGRFLISKPINGEPATYANGGTLGFAMASPEQADAWYAAGLAHGGTAIEDPPGIRNVPVGKVYLAYLRDPTGNKLCARHLVEAA</sequence>
<dbReference type="PROSITE" id="PS51819">
    <property type="entry name" value="VOC"/>
    <property type="match status" value="1"/>
</dbReference>
<dbReference type="STRING" id="33051.SB4_17860"/>
<evidence type="ECO:0000313" key="2">
    <source>
        <dbReference type="EMBL" id="KTT68530.1"/>
    </source>
</evidence>
<organism evidence="2 3">
    <name type="scientific">Sphingomonas sanguinis</name>
    <dbReference type="NCBI Taxonomy" id="33051"/>
    <lineage>
        <taxon>Bacteria</taxon>
        <taxon>Pseudomonadati</taxon>
        <taxon>Pseudomonadota</taxon>
        <taxon>Alphaproteobacteria</taxon>
        <taxon>Sphingomonadales</taxon>
        <taxon>Sphingomonadaceae</taxon>
        <taxon>Sphingomonas</taxon>
    </lineage>
</organism>
<dbReference type="Proteomes" id="UP000072867">
    <property type="component" value="Unassembled WGS sequence"/>
</dbReference>
<dbReference type="PANTHER" id="PTHR35006">
    <property type="entry name" value="GLYOXALASE FAMILY PROTEIN (AFU_ORTHOLOGUE AFUA_5G14830)"/>
    <property type="match status" value="1"/>
</dbReference>
<gene>
    <name evidence="2" type="ORF">NS319_13455</name>
</gene>
<reference evidence="2 3" key="1">
    <citation type="journal article" date="2016" name="Front. Microbiol.">
        <title>Genomic Resource of Rice Seed Associated Bacteria.</title>
        <authorList>
            <person name="Midha S."/>
            <person name="Bansal K."/>
            <person name="Sharma S."/>
            <person name="Kumar N."/>
            <person name="Patil P.P."/>
            <person name="Chaudhry V."/>
            <person name="Patil P.B."/>
        </authorList>
    </citation>
    <scope>NUCLEOTIDE SEQUENCE [LARGE SCALE GENOMIC DNA]</scope>
    <source>
        <strain evidence="2 3">NS319</strain>
    </source>
</reference>
<evidence type="ECO:0000259" key="1">
    <source>
        <dbReference type="PROSITE" id="PS51819"/>
    </source>
</evidence>
<dbReference type="CDD" id="cd07262">
    <property type="entry name" value="VOC_like"/>
    <property type="match status" value="1"/>
</dbReference>
<comment type="caution">
    <text evidence="2">The sequence shown here is derived from an EMBL/GenBank/DDBJ whole genome shotgun (WGS) entry which is preliminary data.</text>
</comment>
<dbReference type="EMBL" id="LDTD01000099">
    <property type="protein sequence ID" value="KTT68530.1"/>
    <property type="molecule type" value="Genomic_DNA"/>
</dbReference>
<dbReference type="SUPFAM" id="SSF54593">
    <property type="entry name" value="Glyoxalase/Bleomycin resistance protein/Dihydroxybiphenyl dioxygenase"/>
    <property type="match status" value="1"/>
</dbReference>
<accession>A0A147HUI7</accession>
<dbReference type="InterPro" id="IPR004360">
    <property type="entry name" value="Glyas_Fos-R_dOase_dom"/>
</dbReference>
<dbReference type="InterPro" id="IPR029068">
    <property type="entry name" value="Glyas_Bleomycin-R_OHBP_Dase"/>
</dbReference>